<comment type="caution">
    <text evidence="2">The sequence shown here is derived from an EMBL/GenBank/DDBJ whole genome shotgun (WGS) entry which is preliminary data.</text>
</comment>
<gene>
    <name evidence="2" type="ORF">B0T14DRAFT_566381</name>
</gene>
<proteinExistence type="predicted"/>
<evidence type="ECO:0000259" key="1">
    <source>
        <dbReference type="Pfam" id="PF01425"/>
    </source>
</evidence>
<dbReference type="PANTHER" id="PTHR42678:SF34">
    <property type="entry name" value="OS04G0183300 PROTEIN"/>
    <property type="match status" value="1"/>
</dbReference>
<dbReference type="SUPFAM" id="SSF75304">
    <property type="entry name" value="Amidase signature (AS) enzymes"/>
    <property type="match status" value="1"/>
</dbReference>
<dbReference type="Pfam" id="PF01425">
    <property type="entry name" value="Amidase"/>
    <property type="match status" value="1"/>
</dbReference>
<dbReference type="AlphaFoldDB" id="A0AA39WQB4"/>
<dbReference type="Proteomes" id="UP001175000">
    <property type="component" value="Unassembled WGS sequence"/>
</dbReference>
<keyword evidence="3" id="KW-1185">Reference proteome</keyword>
<dbReference type="InterPro" id="IPR023631">
    <property type="entry name" value="Amidase_dom"/>
</dbReference>
<reference evidence="2" key="1">
    <citation type="submission" date="2023-06" db="EMBL/GenBank/DDBJ databases">
        <title>Genome-scale phylogeny and comparative genomics of the fungal order Sordariales.</title>
        <authorList>
            <consortium name="Lawrence Berkeley National Laboratory"/>
            <person name="Hensen N."/>
            <person name="Bonometti L."/>
            <person name="Westerberg I."/>
            <person name="Brannstrom I.O."/>
            <person name="Guillou S."/>
            <person name="Cros-Aarteil S."/>
            <person name="Calhoun S."/>
            <person name="Haridas S."/>
            <person name="Kuo A."/>
            <person name="Mondo S."/>
            <person name="Pangilinan J."/>
            <person name="Riley R."/>
            <person name="Labutti K."/>
            <person name="Andreopoulos B."/>
            <person name="Lipzen A."/>
            <person name="Chen C."/>
            <person name="Yanf M."/>
            <person name="Daum C."/>
            <person name="Ng V."/>
            <person name="Clum A."/>
            <person name="Steindorff A."/>
            <person name="Ohm R."/>
            <person name="Martin F."/>
            <person name="Silar P."/>
            <person name="Natvig D."/>
            <person name="Lalanne C."/>
            <person name="Gautier V."/>
            <person name="Ament-Velasquez S.L."/>
            <person name="Kruys A."/>
            <person name="Hutchinson M.I."/>
            <person name="Powell A.J."/>
            <person name="Barry K."/>
            <person name="Miller A.N."/>
            <person name="Grigoriev I.V."/>
            <person name="Debuchy R."/>
            <person name="Gladieux P."/>
            <person name="Thoren M.H."/>
            <person name="Johannesson H."/>
        </authorList>
    </citation>
    <scope>NUCLEOTIDE SEQUENCE</scope>
    <source>
        <strain evidence="2">CBS 606.72</strain>
    </source>
</reference>
<dbReference type="EMBL" id="JAULSU010000004">
    <property type="protein sequence ID" value="KAK0619542.1"/>
    <property type="molecule type" value="Genomic_DNA"/>
</dbReference>
<feature type="domain" description="Amidase" evidence="1">
    <location>
        <begin position="28"/>
        <end position="251"/>
    </location>
</feature>
<organism evidence="2 3">
    <name type="scientific">Immersiella caudata</name>
    <dbReference type="NCBI Taxonomy" id="314043"/>
    <lineage>
        <taxon>Eukaryota</taxon>
        <taxon>Fungi</taxon>
        <taxon>Dikarya</taxon>
        <taxon>Ascomycota</taxon>
        <taxon>Pezizomycotina</taxon>
        <taxon>Sordariomycetes</taxon>
        <taxon>Sordariomycetidae</taxon>
        <taxon>Sordariales</taxon>
        <taxon>Lasiosphaeriaceae</taxon>
        <taxon>Immersiella</taxon>
    </lineage>
</organism>
<evidence type="ECO:0000313" key="3">
    <source>
        <dbReference type="Proteomes" id="UP001175000"/>
    </source>
</evidence>
<dbReference type="InterPro" id="IPR036928">
    <property type="entry name" value="AS_sf"/>
</dbReference>
<name>A0AA39WQB4_9PEZI</name>
<protein>
    <submittedName>
        <fullName evidence="2">Amidase signature domain-containing protein</fullName>
    </submittedName>
</protein>
<dbReference type="PANTHER" id="PTHR42678">
    <property type="entry name" value="AMIDASE"/>
    <property type="match status" value="1"/>
</dbReference>
<accession>A0AA39WQB4</accession>
<evidence type="ECO:0000313" key="2">
    <source>
        <dbReference type="EMBL" id="KAK0619542.1"/>
    </source>
</evidence>
<sequence>MTPKFDVLSTSALELRDRLQNGTLISVDVVSEYLAQIRKHTKLNLVISLREHDRLLADANQRDEERQAGKVRSPFHGLSFLAKDASAAPRLSPQITIGSFALKESKPPANAVAIDALLEAGMTLVGKSNVTEFCGCKCRECRMVRRRRLGLITLGQRRFQERRPSSRFNAPGGSSTGSAHAAAAGFVPLPIGTETCGSLITPVGRAGVYTLKLTPGTASTEGVGKITAEWDTIGVSAKSVEEIAILNDLLLMTKEPEAVGWTIEADAKEADPNFPGEIKSHLEWTMKSIKEAGGRIVNTEVKICANQYIASLESPDVKSLGGIVEFNKANAHIELPPENPGQDGLVAAAENTDRGRPSVPAQSLLHQDLEWAVKDGTEYEPEE</sequence>
<dbReference type="Gene3D" id="3.90.1300.10">
    <property type="entry name" value="Amidase signature (AS) domain"/>
    <property type="match status" value="1"/>
</dbReference>